<dbReference type="Proteomes" id="UP000663829">
    <property type="component" value="Unassembled WGS sequence"/>
</dbReference>
<feature type="region of interest" description="Disordered" evidence="1">
    <location>
        <begin position="546"/>
        <end position="569"/>
    </location>
</feature>
<evidence type="ECO:0000313" key="7">
    <source>
        <dbReference type="Proteomes" id="UP000663829"/>
    </source>
</evidence>
<dbReference type="AlphaFoldDB" id="A0A814D2N9"/>
<evidence type="ECO:0000313" key="3">
    <source>
        <dbReference type="EMBL" id="CAF0885109.1"/>
    </source>
</evidence>
<keyword evidence="2" id="KW-0472">Membrane</keyword>
<dbReference type="OrthoDB" id="10063988at2759"/>
<gene>
    <name evidence="4" type="ORF">GPM918_LOCUS11115</name>
    <name evidence="3" type="ORF">OVA965_LOCUS8827</name>
    <name evidence="6" type="ORF">SRO942_LOCUS11116</name>
    <name evidence="5" type="ORF">TMI583_LOCUS8823</name>
</gene>
<dbReference type="Proteomes" id="UP000681722">
    <property type="component" value="Unassembled WGS sequence"/>
</dbReference>
<evidence type="ECO:0000256" key="2">
    <source>
        <dbReference type="SAM" id="Phobius"/>
    </source>
</evidence>
<keyword evidence="7" id="KW-1185">Reference proteome</keyword>
<comment type="caution">
    <text evidence="4">The sequence shown here is derived from an EMBL/GenBank/DDBJ whole genome shotgun (WGS) entry which is preliminary data.</text>
</comment>
<feature type="transmembrane region" description="Helical" evidence="2">
    <location>
        <begin position="6"/>
        <end position="25"/>
    </location>
</feature>
<dbReference type="Proteomes" id="UP000677228">
    <property type="component" value="Unassembled WGS sequence"/>
</dbReference>
<dbReference type="EMBL" id="CAJNOQ010002268">
    <property type="protein sequence ID" value="CAF0948657.1"/>
    <property type="molecule type" value="Genomic_DNA"/>
</dbReference>
<dbReference type="EMBL" id="CAJOBC010002268">
    <property type="protein sequence ID" value="CAF3724561.1"/>
    <property type="molecule type" value="Genomic_DNA"/>
</dbReference>
<reference evidence="4" key="1">
    <citation type="submission" date="2021-02" db="EMBL/GenBank/DDBJ databases">
        <authorList>
            <person name="Nowell W R."/>
        </authorList>
    </citation>
    <scope>NUCLEOTIDE SEQUENCE</scope>
</reference>
<keyword evidence="2" id="KW-1133">Transmembrane helix</keyword>
<dbReference type="EMBL" id="CAJOBA010003029">
    <property type="protein sequence ID" value="CAF3668151.1"/>
    <property type="molecule type" value="Genomic_DNA"/>
</dbReference>
<feature type="compositionally biased region" description="Low complexity" evidence="1">
    <location>
        <begin position="546"/>
        <end position="561"/>
    </location>
</feature>
<evidence type="ECO:0000313" key="4">
    <source>
        <dbReference type="EMBL" id="CAF0948657.1"/>
    </source>
</evidence>
<evidence type="ECO:0000313" key="6">
    <source>
        <dbReference type="EMBL" id="CAF3724561.1"/>
    </source>
</evidence>
<keyword evidence="2" id="KW-0812">Transmembrane</keyword>
<proteinExistence type="predicted"/>
<accession>A0A814D2N9</accession>
<dbReference type="EMBL" id="CAJNOK010003028">
    <property type="protein sequence ID" value="CAF0885109.1"/>
    <property type="molecule type" value="Genomic_DNA"/>
</dbReference>
<feature type="transmembrane region" description="Helical" evidence="2">
    <location>
        <begin position="379"/>
        <end position="404"/>
    </location>
</feature>
<sequence>MPYPTVLFGELKLCAFLYFTILHVVRSMHFRGGTITWAPVNTSQTSSSTVDIIIEQSYSWKRSSHLTDYCDASTIATNGLIGDSSYLECLTIPNCGGFLSGNLSTQVVCTDYSANVDMSTGRISNIVKLNNGSQLTIGYNSSAWLPLQTVPSGSWSIITAINLQLRTDNGRLNTPPITNFLPVINVPINIQRTIIIPMLDVDGDYLRCRWSKSSPIDECGSVCSAVPGATLNGNSTCTLTFTGTSVGYYAAALQVEDFYMSTSNISSPLSSVPAQFLINVINITCWPTIIGLQQNGAMIYVLVNTLVIETVIAETGCLGTTITDFLETSPSGMITSSVTQNPLNSSLYSITLNWIPTTLGSQVFCCAALESNQGESDQYCLTFVVGAVTTTTTTTTTVVTSITMTTLPYGLSTLDIGLITGMSLLGLLCCCSCCCWWCSRQLWKRRKEKMKVHHQQDISSISNDSTERNPYLINSNRSSFICNVCGVGSGSSRRAATMLNGSFESGLGSVSTTTANGITQPHSSRPVKFPVRDNTTNDFNVIQLQSLPPQPKSSSSPTPTQIFTTGNNSPVMQSISPRPSGISIVKLQQQRKRWYDY</sequence>
<dbReference type="Proteomes" id="UP000682733">
    <property type="component" value="Unassembled WGS sequence"/>
</dbReference>
<evidence type="ECO:0000256" key="1">
    <source>
        <dbReference type="SAM" id="MobiDB-lite"/>
    </source>
</evidence>
<feature type="transmembrane region" description="Helical" evidence="2">
    <location>
        <begin position="416"/>
        <end position="439"/>
    </location>
</feature>
<name>A0A814D2N9_9BILA</name>
<protein>
    <submittedName>
        <fullName evidence="4">Uncharacterized protein</fullName>
    </submittedName>
</protein>
<evidence type="ECO:0000313" key="5">
    <source>
        <dbReference type="EMBL" id="CAF3668151.1"/>
    </source>
</evidence>
<organism evidence="4 7">
    <name type="scientific">Didymodactylos carnosus</name>
    <dbReference type="NCBI Taxonomy" id="1234261"/>
    <lineage>
        <taxon>Eukaryota</taxon>
        <taxon>Metazoa</taxon>
        <taxon>Spiralia</taxon>
        <taxon>Gnathifera</taxon>
        <taxon>Rotifera</taxon>
        <taxon>Eurotatoria</taxon>
        <taxon>Bdelloidea</taxon>
        <taxon>Philodinida</taxon>
        <taxon>Philodinidae</taxon>
        <taxon>Didymodactylos</taxon>
    </lineage>
</organism>